<sequence>MAFLVMGSLNYDDNYFLDHIVMPGETIASQTMESACGGKGFNQAVALAKAGAEVYLAGLVGEADGERICQEARENGIKDTFLRKKEGHTGKAIIQIDQTGQNSIVLFGGANRQWTLEYVDEVLEHFQAEDILILQNEINVTAEIITKAWEKGMKIVLNPSPFEEKILNWPLEKVSLFLLNEVEGGQMTGEKEPEKILKRLQAKYPNADFVLTYGEKGAWYVGNGETVYCPAKKVKVIDTTAAGDTFTGYFLSARGRGYGVEESLKKATAAAGEAVTRKGAAVSIPCWKELEEK</sequence>
<evidence type="ECO:0000256" key="6">
    <source>
        <dbReference type="ARBA" id="ARBA00022842"/>
    </source>
</evidence>
<dbReference type="AlphaFoldDB" id="A0AAE3DUQ7"/>
<evidence type="ECO:0000256" key="1">
    <source>
        <dbReference type="ARBA" id="ARBA00022679"/>
    </source>
</evidence>
<evidence type="ECO:0000259" key="10">
    <source>
        <dbReference type="Pfam" id="PF00294"/>
    </source>
</evidence>
<reference evidence="11 12" key="1">
    <citation type="submission" date="2021-10" db="EMBL/GenBank/DDBJ databases">
        <title>Anaerobic single-cell dispensing facilitates the cultivation of human gut bacteria.</title>
        <authorList>
            <person name="Afrizal A."/>
        </authorList>
    </citation>
    <scope>NUCLEOTIDE SEQUENCE [LARGE SCALE GENOMIC DNA]</scope>
    <source>
        <strain evidence="11 12">CLA-AA-H277</strain>
    </source>
</reference>
<evidence type="ECO:0000256" key="9">
    <source>
        <dbReference type="HAMAP-Rule" id="MF_01987"/>
    </source>
</evidence>
<proteinExistence type="inferred from homology"/>
<dbReference type="GO" id="GO:0046872">
    <property type="term" value="F:metal ion binding"/>
    <property type="evidence" value="ECO:0007669"/>
    <property type="project" value="UniProtKB-KW"/>
</dbReference>
<dbReference type="GO" id="GO:0019303">
    <property type="term" value="P:D-ribose catabolic process"/>
    <property type="evidence" value="ECO:0007669"/>
    <property type="project" value="UniProtKB-UniRule"/>
</dbReference>
<accession>A0AAE3DUQ7</accession>
<keyword evidence="1 9" id="KW-0808">Transferase</keyword>
<evidence type="ECO:0000256" key="2">
    <source>
        <dbReference type="ARBA" id="ARBA00022723"/>
    </source>
</evidence>
<keyword evidence="3 9" id="KW-0547">Nucleotide-binding</keyword>
<evidence type="ECO:0000256" key="3">
    <source>
        <dbReference type="ARBA" id="ARBA00022741"/>
    </source>
</evidence>
<keyword evidence="12" id="KW-1185">Reference proteome</keyword>
<dbReference type="Pfam" id="PF00294">
    <property type="entry name" value="PfkB"/>
    <property type="match status" value="1"/>
</dbReference>
<comment type="cofactor">
    <cofactor evidence="9">
        <name>Mg(2+)</name>
        <dbReference type="ChEBI" id="CHEBI:18420"/>
    </cofactor>
    <text evidence="9">Requires a divalent cation, most likely magnesium in vivo, as an electrophilic catalyst to aid phosphoryl group transfer. It is the chelate of the metal and the nucleotide that is the actual substrate.</text>
</comment>
<feature type="binding site" evidence="9">
    <location>
        <position position="277"/>
    </location>
    <ligand>
        <name>K(+)</name>
        <dbReference type="ChEBI" id="CHEBI:29103"/>
    </ligand>
</feature>
<dbReference type="EC" id="2.7.1.15" evidence="9"/>
<evidence type="ECO:0000256" key="4">
    <source>
        <dbReference type="ARBA" id="ARBA00022777"/>
    </source>
</evidence>
<dbReference type="PANTHER" id="PTHR10584">
    <property type="entry name" value="SUGAR KINASE"/>
    <property type="match status" value="1"/>
</dbReference>
<dbReference type="GO" id="GO:0005524">
    <property type="term" value="F:ATP binding"/>
    <property type="evidence" value="ECO:0007669"/>
    <property type="project" value="UniProtKB-UniRule"/>
</dbReference>
<comment type="function">
    <text evidence="9">Catalyzes the phosphorylation of ribose at O-5 in a reaction requiring ATP and magnesium. The resulting D-ribose-5-phosphate can then be used either for sythesis of nucleotides, histidine, and tryptophan, or as a component of the pentose phosphate pathway.</text>
</comment>
<keyword evidence="6 9" id="KW-0460">Magnesium</keyword>
<evidence type="ECO:0000313" key="11">
    <source>
        <dbReference type="EMBL" id="MCC2190894.1"/>
    </source>
</evidence>
<dbReference type="GO" id="GO:0005737">
    <property type="term" value="C:cytoplasm"/>
    <property type="evidence" value="ECO:0007669"/>
    <property type="project" value="UniProtKB-SubCell"/>
</dbReference>
<feature type="binding site" evidence="9">
    <location>
        <position position="238"/>
    </location>
    <ligand>
        <name>K(+)</name>
        <dbReference type="ChEBI" id="CHEBI:29103"/>
    </ligand>
</feature>
<keyword evidence="5 9" id="KW-0067">ATP-binding</keyword>
<dbReference type="RefSeq" id="WP_227615925.1">
    <property type="nucleotide sequence ID" value="NZ_JAJEPR010000031.1"/>
</dbReference>
<dbReference type="PRINTS" id="PR00990">
    <property type="entry name" value="RIBOKINASE"/>
</dbReference>
<dbReference type="Proteomes" id="UP001197875">
    <property type="component" value="Unassembled WGS sequence"/>
</dbReference>
<dbReference type="InterPro" id="IPR002139">
    <property type="entry name" value="Ribo/fructo_kinase"/>
</dbReference>
<dbReference type="InterPro" id="IPR011877">
    <property type="entry name" value="Ribokinase"/>
</dbReference>
<dbReference type="EMBL" id="JAJEPR010000031">
    <property type="protein sequence ID" value="MCC2190894.1"/>
    <property type="molecule type" value="Genomic_DNA"/>
</dbReference>
<feature type="binding site" evidence="9">
    <location>
        <position position="137"/>
    </location>
    <ligand>
        <name>substrate</name>
    </ligand>
</feature>
<dbReference type="InterPro" id="IPR011611">
    <property type="entry name" value="PfkB_dom"/>
</dbReference>
<feature type="binding site" evidence="9">
    <location>
        <position position="283"/>
    </location>
    <ligand>
        <name>K(+)</name>
        <dbReference type="ChEBI" id="CHEBI:29103"/>
    </ligand>
</feature>
<comment type="caution">
    <text evidence="9">Lacks conserved residue(s) required for the propagation of feature annotation.</text>
</comment>
<feature type="binding site" evidence="9">
    <location>
        <position position="244"/>
    </location>
    <ligand>
        <name>substrate</name>
    </ligand>
</feature>
<dbReference type="Gene3D" id="3.40.1190.20">
    <property type="match status" value="1"/>
</dbReference>
<comment type="subcellular location">
    <subcellularLocation>
        <location evidence="9">Cytoplasm</location>
    </subcellularLocation>
</comment>
<feature type="binding site" evidence="9">
    <location>
        <position position="279"/>
    </location>
    <ligand>
        <name>K(+)</name>
        <dbReference type="ChEBI" id="CHEBI:29103"/>
    </ligand>
</feature>
<evidence type="ECO:0000256" key="7">
    <source>
        <dbReference type="ARBA" id="ARBA00022958"/>
    </source>
</evidence>
<feature type="binding site" evidence="9">
    <location>
        <begin position="243"/>
        <end position="244"/>
    </location>
    <ligand>
        <name>ATP</name>
        <dbReference type="ChEBI" id="CHEBI:30616"/>
    </ligand>
</feature>
<evidence type="ECO:0000256" key="5">
    <source>
        <dbReference type="ARBA" id="ARBA00022840"/>
    </source>
</evidence>
<keyword evidence="7 9" id="KW-0630">Potassium</keyword>
<evidence type="ECO:0000256" key="8">
    <source>
        <dbReference type="ARBA" id="ARBA00023277"/>
    </source>
</evidence>
<keyword evidence="2 9" id="KW-0479">Metal-binding</keyword>
<feature type="binding site" evidence="9">
    <location>
        <position position="180"/>
    </location>
    <ligand>
        <name>ATP</name>
        <dbReference type="ChEBI" id="CHEBI:30616"/>
    </ligand>
</feature>
<keyword evidence="9" id="KW-0963">Cytoplasm</keyword>
<gene>
    <name evidence="9" type="primary">rbsK</name>
    <name evidence="11" type="ORF">LKD71_13975</name>
</gene>
<feature type="binding site" evidence="9">
    <location>
        <begin position="10"/>
        <end position="12"/>
    </location>
    <ligand>
        <name>substrate</name>
    </ligand>
</feature>
<comment type="caution">
    <text evidence="11">The sequence shown here is derived from an EMBL/GenBank/DDBJ whole genome shotgun (WGS) entry which is preliminary data.</text>
</comment>
<feature type="domain" description="Carbohydrate kinase PfkB" evidence="10">
    <location>
        <begin position="5"/>
        <end position="285"/>
    </location>
</feature>
<comment type="subunit">
    <text evidence="9">Homodimer.</text>
</comment>
<dbReference type="GO" id="GO:0004747">
    <property type="term" value="F:ribokinase activity"/>
    <property type="evidence" value="ECO:0007669"/>
    <property type="project" value="UniProtKB-UniRule"/>
</dbReference>
<keyword evidence="8 9" id="KW-0119">Carbohydrate metabolism</keyword>
<feature type="binding site" evidence="9">
    <location>
        <position position="274"/>
    </location>
    <ligand>
        <name>K(+)</name>
        <dbReference type="ChEBI" id="CHEBI:29103"/>
    </ligand>
</feature>
<dbReference type="PANTHER" id="PTHR10584:SF166">
    <property type="entry name" value="RIBOKINASE"/>
    <property type="match status" value="1"/>
</dbReference>
<comment type="similarity">
    <text evidence="9">Belongs to the carbohydrate kinase PfkB family. Ribokinase subfamily.</text>
</comment>
<comment type="catalytic activity">
    <reaction evidence="9">
        <text>D-ribose + ATP = D-ribose 5-phosphate + ADP + H(+)</text>
        <dbReference type="Rhea" id="RHEA:13697"/>
        <dbReference type="ChEBI" id="CHEBI:15378"/>
        <dbReference type="ChEBI" id="CHEBI:30616"/>
        <dbReference type="ChEBI" id="CHEBI:47013"/>
        <dbReference type="ChEBI" id="CHEBI:78346"/>
        <dbReference type="ChEBI" id="CHEBI:456216"/>
        <dbReference type="EC" id="2.7.1.15"/>
    </reaction>
</comment>
<comment type="pathway">
    <text evidence="9">Carbohydrate metabolism; D-ribose degradation; D-ribose 5-phosphate from beta-D-ribopyranose: step 2/2.</text>
</comment>
<name>A0AAE3DUQ7_9FIRM</name>
<keyword evidence="4 9" id="KW-0418">Kinase</keyword>
<organism evidence="11 12">
    <name type="scientific">Fusicatenibacter faecihominis</name>
    <dbReference type="NCBI Taxonomy" id="2881276"/>
    <lineage>
        <taxon>Bacteria</taxon>
        <taxon>Bacillati</taxon>
        <taxon>Bacillota</taxon>
        <taxon>Clostridia</taxon>
        <taxon>Lachnospirales</taxon>
        <taxon>Lachnospiraceae</taxon>
        <taxon>Fusicatenibacter</taxon>
    </lineage>
</organism>
<feature type="binding site" evidence="9">
    <location>
        <begin position="212"/>
        <end position="217"/>
    </location>
    <ligand>
        <name>ATP</name>
        <dbReference type="ChEBI" id="CHEBI:30616"/>
    </ligand>
</feature>
<comment type="activity regulation">
    <text evidence="9">Activated by a monovalent cation that binds near, but not in, the active site. The most likely occupant of the site in vivo is potassium. Ion binding induces a conformational change that may alter substrate affinity.</text>
</comment>
<protein>
    <recommendedName>
        <fullName evidence="9">Ribokinase</fullName>
        <shortName evidence="9">RK</shortName>
        <ecNumber evidence="9">2.7.1.15</ecNumber>
    </recommendedName>
</protein>
<dbReference type="InterPro" id="IPR029056">
    <property type="entry name" value="Ribokinase-like"/>
</dbReference>
<feature type="binding site" evidence="9">
    <location>
        <position position="240"/>
    </location>
    <ligand>
        <name>K(+)</name>
        <dbReference type="ChEBI" id="CHEBI:29103"/>
    </ligand>
</feature>
<feature type="binding site" evidence="9">
    <location>
        <begin position="38"/>
        <end position="42"/>
    </location>
    <ligand>
        <name>substrate</name>
    </ligand>
</feature>
<dbReference type="SUPFAM" id="SSF53613">
    <property type="entry name" value="Ribokinase-like"/>
    <property type="match status" value="1"/>
</dbReference>
<evidence type="ECO:0000313" key="12">
    <source>
        <dbReference type="Proteomes" id="UP001197875"/>
    </source>
</evidence>
<dbReference type="CDD" id="cd01174">
    <property type="entry name" value="ribokinase"/>
    <property type="match status" value="1"/>
</dbReference>
<feature type="active site" description="Proton acceptor" evidence="9">
    <location>
        <position position="244"/>
    </location>
</feature>
<dbReference type="HAMAP" id="MF_01987">
    <property type="entry name" value="Ribokinase"/>
    <property type="match status" value="1"/>
</dbReference>